<feature type="transmembrane region" description="Helical" evidence="1">
    <location>
        <begin position="54"/>
        <end position="73"/>
    </location>
</feature>
<comment type="caution">
    <text evidence="2">The sequence shown here is derived from an EMBL/GenBank/DDBJ whole genome shotgun (WGS) entry which is preliminary data.</text>
</comment>
<organism evidence="2 3">
    <name type="scientific">Phorcysia thermohydrogeniphila</name>
    <dbReference type="NCBI Taxonomy" id="936138"/>
    <lineage>
        <taxon>Bacteria</taxon>
        <taxon>Pseudomonadati</taxon>
        <taxon>Aquificota</taxon>
        <taxon>Aquificia</taxon>
        <taxon>Desulfurobacteriales</taxon>
        <taxon>Desulfurobacteriaceae</taxon>
        <taxon>Phorcysia</taxon>
    </lineage>
</organism>
<dbReference type="AlphaFoldDB" id="A0A4R1GBG6"/>
<keyword evidence="3" id="KW-1185">Reference proteome</keyword>
<name>A0A4R1GBG6_9BACT</name>
<evidence type="ECO:0000313" key="2">
    <source>
        <dbReference type="EMBL" id="TCK05364.1"/>
    </source>
</evidence>
<protein>
    <submittedName>
        <fullName evidence="2">Uncharacterized protein</fullName>
    </submittedName>
</protein>
<gene>
    <name evidence="2" type="ORF">CLV27_0791</name>
</gene>
<accession>A0A4R1GBG6</accession>
<evidence type="ECO:0000313" key="3">
    <source>
        <dbReference type="Proteomes" id="UP000295777"/>
    </source>
</evidence>
<sequence>MAAIIGLKEKFLPERKDLIDKALYLYQQTESWEEVERFLREEFKEELSFFRPNLFTYFLIVGGALLLPTLYLWKVVFEPGTSAYFFSRLVFILSAMFALKGIVGHYVIVFLNRDRFEAELKSLKAFITGGKDGKQPH</sequence>
<dbReference type="RefSeq" id="WP_132526007.1">
    <property type="nucleotide sequence ID" value="NZ_SMFV01000002.1"/>
</dbReference>
<dbReference type="EMBL" id="SMFV01000002">
    <property type="protein sequence ID" value="TCK05364.1"/>
    <property type="molecule type" value="Genomic_DNA"/>
</dbReference>
<dbReference type="OrthoDB" id="14805at2"/>
<proteinExistence type="predicted"/>
<keyword evidence="1" id="KW-1133">Transmembrane helix</keyword>
<evidence type="ECO:0000256" key="1">
    <source>
        <dbReference type="SAM" id="Phobius"/>
    </source>
</evidence>
<feature type="transmembrane region" description="Helical" evidence="1">
    <location>
        <begin position="85"/>
        <end position="111"/>
    </location>
</feature>
<dbReference type="Proteomes" id="UP000295777">
    <property type="component" value="Unassembled WGS sequence"/>
</dbReference>
<keyword evidence="1" id="KW-0812">Transmembrane</keyword>
<reference evidence="2 3" key="1">
    <citation type="submission" date="2019-03" db="EMBL/GenBank/DDBJ databases">
        <title>Genomic Encyclopedia of Archaeal and Bacterial Type Strains, Phase II (KMG-II): from individual species to whole genera.</title>
        <authorList>
            <person name="Goeker M."/>
        </authorList>
    </citation>
    <scope>NUCLEOTIDE SEQUENCE [LARGE SCALE GENOMIC DNA]</scope>
    <source>
        <strain evidence="2 3">DSM 24425</strain>
    </source>
</reference>
<keyword evidence="1" id="KW-0472">Membrane</keyword>